<keyword evidence="4" id="KW-0560">Oxidoreductase</keyword>
<dbReference type="AlphaFoldDB" id="A0A9X2GBL7"/>
<feature type="domain" description="FAD-binding" evidence="3">
    <location>
        <begin position="2"/>
        <end position="337"/>
    </location>
</feature>
<evidence type="ECO:0000256" key="1">
    <source>
        <dbReference type="ARBA" id="ARBA00022630"/>
    </source>
</evidence>
<organism evidence="4 5">
    <name type="scientific">Nonomuraea thailandensis</name>
    <dbReference type="NCBI Taxonomy" id="1188745"/>
    <lineage>
        <taxon>Bacteria</taxon>
        <taxon>Bacillati</taxon>
        <taxon>Actinomycetota</taxon>
        <taxon>Actinomycetes</taxon>
        <taxon>Streptosporangiales</taxon>
        <taxon>Streptosporangiaceae</taxon>
        <taxon>Nonomuraea</taxon>
    </lineage>
</organism>
<dbReference type="NCBIfam" id="NF006091">
    <property type="entry name" value="PRK08243.1"/>
    <property type="match status" value="1"/>
</dbReference>
<reference evidence="4" key="1">
    <citation type="submission" date="2022-06" db="EMBL/GenBank/DDBJ databases">
        <title>Sequencing the genomes of 1000 actinobacteria strains.</title>
        <authorList>
            <person name="Klenk H.-P."/>
        </authorList>
    </citation>
    <scope>NUCLEOTIDE SEQUENCE</scope>
    <source>
        <strain evidence="4">DSM 46694</strain>
    </source>
</reference>
<dbReference type="InterPro" id="IPR050641">
    <property type="entry name" value="RIFMO-like"/>
</dbReference>
<dbReference type="Gene3D" id="3.30.9.10">
    <property type="entry name" value="D-Amino Acid Oxidase, subunit A, domain 2"/>
    <property type="match status" value="1"/>
</dbReference>
<comment type="caution">
    <text evidence="4">The sequence shown here is derived from an EMBL/GenBank/DDBJ whole genome shotgun (WGS) entry which is preliminary data.</text>
</comment>
<evidence type="ECO:0000259" key="3">
    <source>
        <dbReference type="Pfam" id="PF01494"/>
    </source>
</evidence>
<evidence type="ECO:0000256" key="2">
    <source>
        <dbReference type="ARBA" id="ARBA00022827"/>
    </source>
</evidence>
<dbReference type="GO" id="GO:0018659">
    <property type="term" value="F:4-hydroxybenzoate 3-monooxygenase activity"/>
    <property type="evidence" value="ECO:0007669"/>
    <property type="project" value="UniProtKB-EC"/>
</dbReference>
<evidence type="ECO:0000313" key="5">
    <source>
        <dbReference type="Proteomes" id="UP001139648"/>
    </source>
</evidence>
<dbReference type="PANTHER" id="PTHR43004">
    <property type="entry name" value="TRK SYSTEM POTASSIUM UPTAKE PROTEIN"/>
    <property type="match status" value="1"/>
</dbReference>
<dbReference type="EC" id="1.14.13.2" evidence="4"/>
<gene>
    <name evidence="4" type="ORF">HD597_001707</name>
</gene>
<dbReference type="EMBL" id="JAMZEB010000002">
    <property type="protein sequence ID" value="MCP2354687.1"/>
    <property type="molecule type" value="Genomic_DNA"/>
</dbReference>
<dbReference type="Gene3D" id="3.50.50.60">
    <property type="entry name" value="FAD/NAD(P)-binding domain"/>
    <property type="match status" value="1"/>
</dbReference>
<dbReference type="RefSeq" id="WP_253741207.1">
    <property type="nucleotide sequence ID" value="NZ_BAABKA010000048.1"/>
</dbReference>
<dbReference type="InterPro" id="IPR036188">
    <property type="entry name" value="FAD/NAD-bd_sf"/>
</dbReference>
<dbReference type="PANTHER" id="PTHR43004:SF3">
    <property type="entry name" value="P-HYDROXYBENZOATE HYDROXYLASE"/>
    <property type="match status" value="1"/>
</dbReference>
<dbReference type="Pfam" id="PF01494">
    <property type="entry name" value="FAD_binding_3"/>
    <property type="match status" value="1"/>
</dbReference>
<dbReference type="InterPro" id="IPR002938">
    <property type="entry name" value="FAD-bd"/>
</dbReference>
<keyword evidence="2" id="KW-0274">FAD</keyword>
<dbReference type="SUPFAM" id="SSF51905">
    <property type="entry name" value="FAD/NAD(P)-binding domain"/>
    <property type="match status" value="1"/>
</dbReference>
<dbReference type="PRINTS" id="PR00420">
    <property type="entry name" value="RNGMNOXGNASE"/>
</dbReference>
<keyword evidence="5" id="KW-1185">Reference proteome</keyword>
<sequence length="389" mass="42952">MRTQVGIIGAGPAGLLLSHLLHLRGISSVVLEKRSREYVERRVRAGVLEQGTVDTLVEAGVGERMLREGLPHHGIELRYGGAGHRIPFEKLVPGRAITVYGQQEVVKDLIAARLAAGGDVRFEVEDVELHSLESQPYITFGGERLDCDVVAGCDGFHGVSRPAVPEGVLSVFERDYPFAWLGILARVAPSSEELIYARTERGFALHSMRSPAVSRFYLQVPADARLEDWPDERIWQELRTRLETVPGFGLATGEIMERGITPMRGFVAEPMQYGRLYLAGDAAHIVPPTGAKGLNLAVADVRVLTEALAAYFGSGSTELLDGYSDACLKRVWRAQHFSWWMTTLLHTFEEDDPYARKLQLSYLDYVTSSEAAATTLAENYVGLPFEPGR</sequence>
<protein>
    <submittedName>
        <fullName evidence="4">p-hydroxybenzoate 3-monooxygenase</fullName>
        <ecNumber evidence="4">1.14.13.2</ecNumber>
    </submittedName>
</protein>
<keyword evidence="1" id="KW-0285">Flavoprotein</keyword>
<evidence type="ECO:0000313" key="4">
    <source>
        <dbReference type="EMBL" id="MCP2354687.1"/>
    </source>
</evidence>
<accession>A0A9X2GBL7</accession>
<proteinExistence type="predicted"/>
<name>A0A9X2GBL7_9ACTN</name>
<dbReference type="Proteomes" id="UP001139648">
    <property type="component" value="Unassembled WGS sequence"/>
</dbReference>
<dbReference type="SUPFAM" id="SSF54373">
    <property type="entry name" value="FAD-linked reductases, C-terminal domain"/>
    <property type="match status" value="1"/>
</dbReference>
<dbReference type="GO" id="GO:0071949">
    <property type="term" value="F:FAD binding"/>
    <property type="evidence" value="ECO:0007669"/>
    <property type="project" value="InterPro"/>
</dbReference>